<sequence>MSEPTTLARRHPSTTALVVNAVFAIAGVGSELGEMFPVLTLSTWLTNAAASGLVFLLAVTPIAVVVRFARDHHGRGIWPRVVAPVIAAVALVALALLVLSNFDLLIGVEGPSPLVVVLPGIIIGSGVVDLIWGEILRHTRPDVYDAMSHVGQIPESQEIPVVPERA</sequence>
<protein>
    <submittedName>
        <fullName evidence="2">Uncharacterized protein</fullName>
    </submittedName>
</protein>
<evidence type="ECO:0000256" key="1">
    <source>
        <dbReference type="SAM" id="Phobius"/>
    </source>
</evidence>
<dbReference type="Proteomes" id="UP000315730">
    <property type="component" value="Unassembled WGS sequence"/>
</dbReference>
<feature type="transmembrane region" description="Helical" evidence="1">
    <location>
        <begin position="12"/>
        <end position="29"/>
    </location>
</feature>
<comment type="caution">
    <text evidence="2">The sequence shown here is derived from an EMBL/GenBank/DDBJ whole genome shotgun (WGS) entry which is preliminary data.</text>
</comment>
<feature type="transmembrane region" description="Helical" evidence="1">
    <location>
        <begin position="81"/>
        <end position="102"/>
    </location>
</feature>
<keyword evidence="1" id="KW-1133">Transmembrane helix</keyword>
<accession>A0A4Y4D672</accession>
<keyword evidence="3" id="KW-1185">Reference proteome</keyword>
<organism evidence="2 3">
    <name type="scientific">Kocuria varians</name>
    <name type="common">Micrococcus varians</name>
    <dbReference type="NCBI Taxonomy" id="1272"/>
    <lineage>
        <taxon>Bacteria</taxon>
        <taxon>Bacillati</taxon>
        <taxon>Actinomycetota</taxon>
        <taxon>Actinomycetes</taxon>
        <taxon>Micrococcales</taxon>
        <taxon>Micrococcaceae</taxon>
        <taxon>Kocuria</taxon>
    </lineage>
</organism>
<evidence type="ECO:0000313" key="3">
    <source>
        <dbReference type="Proteomes" id="UP000315730"/>
    </source>
</evidence>
<evidence type="ECO:0000313" key="2">
    <source>
        <dbReference type="EMBL" id="GEC99479.1"/>
    </source>
</evidence>
<name>A0A4Y4D672_KOCVA</name>
<feature type="transmembrane region" description="Helical" evidence="1">
    <location>
        <begin position="49"/>
        <end position="69"/>
    </location>
</feature>
<dbReference type="AlphaFoldDB" id="A0A4Y4D672"/>
<gene>
    <name evidence="2" type="ORF">KVA01_16340</name>
</gene>
<dbReference type="STRING" id="1272.GCA_900014985_01697"/>
<proteinExistence type="predicted"/>
<keyword evidence="1" id="KW-0812">Transmembrane</keyword>
<feature type="transmembrane region" description="Helical" evidence="1">
    <location>
        <begin position="114"/>
        <end position="132"/>
    </location>
</feature>
<reference evidence="2 3" key="1">
    <citation type="submission" date="2019-06" db="EMBL/GenBank/DDBJ databases">
        <title>Whole genome shotgun sequence of Kocuria varians NBRC 15358.</title>
        <authorList>
            <person name="Hosoyama A."/>
            <person name="Uohara A."/>
            <person name="Ohji S."/>
            <person name="Ichikawa N."/>
        </authorList>
    </citation>
    <scope>NUCLEOTIDE SEQUENCE [LARGE SCALE GENOMIC DNA]</scope>
    <source>
        <strain evidence="2 3">NBRC 15358</strain>
    </source>
</reference>
<keyword evidence="1" id="KW-0472">Membrane</keyword>
<dbReference type="EMBL" id="BJNW01000013">
    <property type="protein sequence ID" value="GEC99479.1"/>
    <property type="molecule type" value="Genomic_DNA"/>
</dbReference>
<dbReference type="RefSeq" id="WP_068469678.1">
    <property type="nucleotide sequence ID" value="NZ_BJNW01000013.1"/>
</dbReference>